<accession>A0A0G0EY29</accession>
<proteinExistence type="predicted"/>
<dbReference type="AlphaFoldDB" id="A0A0G0EY29"/>
<name>A0A0G0EY29_9BACT</name>
<protein>
    <submittedName>
        <fullName evidence="1">Uncharacterized protein</fullName>
    </submittedName>
</protein>
<sequence length="93" mass="10660">MREMGCFYAPDVVSFRLRPGCNEGAFLERFSKRRVVFGLDRAFEGERDGSLSMLYIAHTTPRELPRLVKSLEHNPNVDKVGRVRATRPSYIDA</sequence>
<evidence type="ECO:0000313" key="2">
    <source>
        <dbReference type="Proteomes" id="UP000034492"/>
    </source>
</evidence>
<gene>
    <name evidence="1" type="ORF">US19_C0005G0004</name>
</gene>
<organism evidence="1 2">
    <name type="scientific">Candidatus Daviesbacteria bacterium GW2011_GWB1_36_5</name>
    <dbReference type="NCBI Taxonomy" id="1618426"/>
    <lineage>
        <taxon>Bacteria</taxon>
        <taxon>Candidatus Daviesiibacteriota</taxon>
    </lineage>
</organism>
<evidence type="ECO:0000313" key="1">
    <source>
        <dbReference type="EMBL" id="KKQ10392.1"/>
    </source>
</evidence>
<comment type="caution">
    <text evidence="1">The sequence shown here is derived from an EMBL/GenBank/DDBJ whole genome shotgun (WGS) entry which is preliminary data.</text>
</comment>
<reference evidence="1 2" key="1">
    <citation type="journal article" date="2015" name="Nature">
        <title>rRNA introns, odd ribosomes, and small enigmatic genomes across a large radiation of phyla.</title>
        <authorList>
            <person name="Brown C.T."/>
            <person name="Hug L.A."/>
            <person name="Thomas B.C."/>
            <person name="Sharon I."/>
            <person name="Castelle C.J."/>
            <person name="Singh A."/>
            <person name="Wilkins M.J."/>
            <person name="Williams K.H."/>
            <person name="Banfield J.F."/>
        </authorList>
    </citation>
    <scope>NUCLEOTIDE SEQUENCE [LARGE SCALE GENOMIC DNA]</scope>
</reference>
<dbReference type="Proteomes" id="UP000034492">
    <property type="component" value="Unassembled WGS sequence"/>
</dbReference>
<dbReference type="EMBL" id="LBSA01000005">
    <property type="protein sequence ID" value="KKQ10392.1"/>
    <property type="molecule type" value="Genomic_DNA"/>
</dbReference>